<dbReference type="EMBL" id="CP099464">
    <property type="protein sequence ID" value="UUO15056.1"/>
    <property type="molecule type" value="Genomic_DNA"/>
</dbReference>
<proteinExistence type="predicted"/>
<dbReference type="RefSeq" id="WP_027401462.1">
    <property type="nucleotide sequence ID" value="NZ_CP099464.1"/>
</dbReference>
<organism evidence="1 2">
    <name type="scientific">Dolichospermum heterosporum TAC447</name>
    <dbReference type="NCBI Taxonomy" id="747523"/>
    <lineage>
        <taxon>Bacteria</taxon>
        <taxon>Bacillati</taxon>
        <taxon>Cyanobacteriota</taxon>
        <taxon>Cyanophyceae</taxon>
        <taxon>Nostocales</taxon>
        <taxon>Aphanizomenonaceae</taxon>
        <taxon>Dolichospermum</taxon>
        <taxon>Dolichospermum heterosporum</taxon>
    </lineage>
</organism>
<accession>A0ABY5LSU3</accession>
<dbReference type="Proteomes" id="UP001057561">
    <property type="component" value="Chromosome"/>
</dbReference>
<evidence type="ECO:0000313" key="1">
    <source>
        <dbReference type="EMBL" id="UUO15056.1"/>
    </source>
</evidence>
<sequence>MNVSLTMNSSTYPVEDYSVYKTGSSHNFKILEQCLTPLFLAATVANSSTTMPIRSLIFDSAVSVEDNIQIPQIYQKTITKQEAIVMFTTKWQERSMSLSYEDSKLWKEILASQSEQGFPDF</sequence>
<reference evidence="1" key="1">
    <citation type="submission" date="2022-06" db="EMBL/GenBank/DDBJ databases">
        <title>Nostosin G and Spiroidesin B from the Cyanobacterium Dolichospermum sp. NIES-1697.</title>
        <authorList>
            <person name="Phan C.-S."/>
            <person name="Mehjabin J.J."/>
            <person name="Anas A.R.J."/>
            <person name="Hayasaka M."/>
            <person name="Onoki R."/>
            <person name="Wang J."/>
            <person name="Umezawa T."/>
            <person name="Washio K."/>
            <person name="Morikawa M."/>
            <person name="Okino T."/>
        </authorList>
    </citation>
    <scope>NUCLEOTIDE SEQUENCE</scope>
    <source>
        <strain evidence="1">NIES-1697</strain>
    </source>
</reference>
<name>A0ABY5LSU3_9CYAN</name>
<evidence type="ECO:0000313" key="2">
    <source>
        <dbReference type="Proteomes" id="UP001057561"/>
    </source>
</evidence>
<keyword evidence="2" id="KW-1185">Reference proteome</keyword>
<protein>
    <submittedName>
        <fullName evidence="1">Uncharacterized protein</fullName>
    </submittedName>
</protein>
<gene>
    <name evidence="1" type="ORF">NG743_24120</name>
</gene>